<evidence type="ECO:0000313" key="2">
    <source>
        <dbReference type="EMBL" id="KAI5064679.1"/>
    </source>
</evidence>
<accession>A0A9D4UCG7</accession>
<keyword evidence="3" id="KW-1185">Reference proteome</keyword>
<reference evidence="2" key="1">
    <citation type="submission" date="2021-01" db="EMBL/GenBank/DDBJ databases">
        <title>Adiantum capillus-veneris genome.</title>
        <authorList>
            <person name="Fang Y."/>
            <person name="Liao Q."/>
        </authorList>
    </citation>
    <scope>NUCLEOTIDE SEQUENCE</scope>
    <source>
        <strain evidence="2">H3</strain>
        <tissue evidence="2">Leaf</tissue>
    </source>
</reference>
<evidence type="ECO:0000256" key="1">
    <source>
        <dbReference type="SAM" id="MobiDB-lite"/>
    </source>
</evidence>
<feature type="region of interest" description="Disordered" evidence="1">
    <location>
        <begin position="274"/>
        <end position="304"/>
    </location>
</feature>
<gene>
    <name evidence="2" type="ORF">GOP47_0019374</name>
</gene>
<dbReference type="AlphaFoldDB" id="A0A9D4UCG7"/>
<dbReference type="Proteomes" id="UP000886520">
    <property type="component" value="Chromosome 19"/>
</dbReference>
<name>A0A9D4UCG7_ADICA</name>
<proteinExistence type="predicted"/>
<dbReference type="EMBL" id="JABFUD020000019">
    <property type="protein sequence ID" value="KAI5064679.1"/>
    <property type="molecule type" value="Genomic_DNA"/>
</dbReference>
<evidence type="ECO:0000313" key="3">
    <source>
        <dbReference type="Proteomes" id="UP000886520"/>
    </source>
</evidence>
<feature type="region of interest" description="Disordered" evidence="1">
    <location>
        <begin position="146"/>
        <end position="229"/>
    </location>
</feature>
<sequence>MMCCQVVYGVSNEGDHSKGMHKARKLEDKSKKVTSCRHFGQAGATDENNVKIIGKVHQCGPILDKEESEEIHSYDEEDCKRHALDYQLIIFTWAHLEGSLSTSIRSSFVCHETSKMTNYVVFDVKVHGGVPVSVLATNLGTYWNSLGDSSDDNEPMNPYENARPDDIASEATTPTHHRNYPPSSDGLLCTGPHDKPTIRTADDVVQDERPDNKTNASSPGDAMPLKPPCNGPCSNASALDMNGVFSQDLVRPTSPLRGLLSPICEGDITSDAKLGIGRHTSEDGRDSRKHGKEHTVGIVREPPELDPPGSLDAIVYAPNAIAQCQGLRECVENSLKACTDEGKFPRRVAASSNLEEILPWIKIVGFVVSRGNCRQKRNIQAKVTNVGVRMSPIQIFSLQGDNVVNLMPIKRLPAENKAGNLCFCSLRGINHQGQGNGCTARCETRRPDQNLARDWWLRRDACKILEQTEENTCHEIVFNVHAPNRHMLHQVVLPHATSELC</sequence>
<organism evidence="2 3">
    <name type="scientific">Adiantum capillus-veneris</name>
    <name type="common">Maidenhair fern</name>
    <dbReference type="NCBI Taxonomy" id="13818"/>
    <lineage>
        <taxon>Eukaryota</taxon>
        <taxon>Viridiplantae</taxon>
        <taxon>Streptophyta</taxon>
        <taxon>Embryophyta</taxon>
        <taxon>Tracheophyta</taxon>
        <taxon>Polypodiopsida</taxon>
        <taxon>Polypodiidae</taxon>
        <taxon>Polypodiales</taxon>
        <taxon>Pteridineae</taxon>
        <taxon>Pteridaceae</taxon>
        <taxon>Vittarioideae</taxon>
        <taxon>Adiantum</taxon>
    </lineage>
</organism>
<protein>
    <submittedName>
        <fullName evidence="2">Uncharacterized protein</fullName>
    </submittedName>
</protein>
<comment type="caution">
    <text evidence="2">The sequence shown here is derived from an EMBL/GenBank/DDBJ whole genome shotgun (WGS) entry which is preliminary data.</text>
</comment>
<feature type="compositionally biased region" description="Basic and acidic residues" evidence="1">
    <location>
        <begin position="192"/>
        <end position="212"/>
    </location>
</feature>